<dbReference type="AlphaFoldDB" id="A0A5S3XQ05"/>
<evidence type="ECO:0000313" key="4">
    <source>
        <dbReference type="Proteomes" id="UP000307706"/>
    </source>
</evidence>
<dbReference type="OrthoDB" id="6295320at2"/>
<evidence type="ECO:0000313" key="1">
    <source>
        <dbReference type="EMBL" id="TMP40257.1"/>
    </source>
</evidence>
<accession>A0A5S3XQ05</accession>
<sequence length="61" mass="6601">MLLNFNKKKIKTLSQDIAIIPVNLTPNFAGGTNGYYTGKKNDYACPISDPPCQSGFTTSVC</sequence>
<dbReference type="EMBL" id="PNCL01000061">
    <property type="protein sequence ID" value="TMP57991.1"/>
    <property type="molecule type" value="Genomic_DNA"/>
</dbReference>
<protein>
    <submittedName>
        <fullName evidence="2">Uncharacterized protein</fullName>
    </submittedName>
</protein>
<organism evidence="2 4">
    <name type="scientific">Pseudoalteromonas citrea</name>
    <dbReference type="NCBI Taxonomy" id="43655"/>
    <lineage>
        <taxon>Bacteria</taxon>
        <taxon>Pseudomonadati</taxon>
        <taxon>Pseudomonadota</taxon>
        <taxon>Gammaproteobacteria</taxon>
        <taxon>Alteromonadales</taxon>
        <taxon>Pseudoalteromonadaceae</taxon>
        <taxon>Pseudoalteromonas</taxon>
    </lineage>
</organism>
<dbReference type="Proteomes" id="UP000307706">
    <property type="component" value="Unassembled WGS sequence"/>
</dbReference>
<evidence type="ECO:0000313" key="2">
    <source>
        <dbReference type="EMBL" id="TMP57991.1"/>
    </source>
</evidence>
<dbReference type="RefSeq" id="WP_138598239.1">
    <property type="nucleotide sequence ID" value="NZ_PNCK01000086.1"/>
</dbReference>
<gene>
    <name evidence="2" type="ORF">CWB96_12875</name>
    <name evidence="1" type="ORF">CWB97_19170</name>
</gene>
<dbReference type="EMBL" id="PNCK01000086">
    <property type="protein sequence ID" value="TMP40257.1"/>
    <property type="molecule type" value="Genomic_DNA"/>
</dbReference>
<proteinExistence type="predicted"/>
<evidence type="ECO:0000313" key="3">
    <source>
        <dbReference type="Proteomes" id="UP000305730"/>
    </source>
</evidence>
<reference evidence="3 4" key="2">
    <citation type="submission" date="2019-06" db="EMBL/GenBank/DDBJ databases">
        <title>Co-occurence of chitin degradation, pigmentation and bioactivity in marine Pseudoalteromonas.</title>
        <authorList>
            <person name="Sonnenschein E.C."/>
            <person name="Bech P.K."/>
        </authorList>
    </citation>
    <scope>NUCLEOTIDE SEQUENCE [LARGE SCALE GENOMIC DNA]</scope>
    <source>
        <strain evidence="4">S2231</strain>
        <strain evidence="1 3">S2233</strain>
    </source>
</reference>
<name>A0A5S3XQ05_9GAMM</name>
<keyword evidence="3" id="KW-1185">Reference proteome</keyword>
<reference evidence="3 4" key="1">
    <citation type="submission" date="2017-12" db="EMBL/GenBank/DDBJ databases">
        <authorList>
            <person name="Paulsen S."/>
            <person name="Gram L.K."/>
        </authorList>
    </citation>
    <scope>NUCLEOTIDE SEQUENCE [LARGE SCALE GENOMIC DNA]</scope>
    <source>
        <strain evidence="2 4">S2231</strain>
        <strain evidence="1 3">S2233</strain>
    </source>
</reference>
<comment type="caution">
    <text evidence="2">The sequence shown here is derived from an EMBL/GenBank/DDBJ whole genome shotgun (WGS) entry which is preliminary data.</text>
</comment>
<reference evidence="2" key="3">
    <citation type="submission" date="2019-09" db="EMBL/GenBank/DDBJ databases">
        <title>Co-occurence of chitin degradation, pigmentation and bioactivity in marine Pseudoalteromonas.</title>
        <authorList>
            <person name="Sonnenschein E.C."/>
            <person name="Bech P.K."/>
        </authorList>
    </citation>
    <scope>NUCLEOTIDE SEQUENCE</scope>
    <source>
        <strain evidence="2">S2231</strain>
    </source>
</reference>
<dbReference type="Proteomes" id="UP000305730">
    <property type="component" value="Unassembled WGS sequence"/>
</dbReference>